<proteinExistence type="predicted"/>
<feature type="transmembrane region" description="Helical" evidence="3">
    <location>
        <begin position="96"/>
        <end position="113"/>
    </location>
</feature>
<evidence type="ECO:0000259" key="4">
    <source>
        <dbReference type="PROSITE" id="PS50887"/>
    </source>
</evidence>
<dbReference type="PANTHER" id="PTHR45138:SF9">
    <property type="entry name" value="DIGUANYLATE CYCLASE DGCM-RELATED"/>
    <property type="match status" value="1"/>
</dbReference>
<feature type="transmembrane region" description="Helical" evidence="3">
    <location>
        <begin position="6"/>
        <end position="31"/>
    </location>
</feature>
<dbReference type="InterPro" id="IPR043128">
    <property type="entry name" value="Rev_trsase/Diguanyl_cyclase"/>
</dbReference>
<dbReference type="InterPro" id="IPR000160">
    <property type="entry name" value="GGDEF_dom"/>
</dbReference>
<comment type="caution">
    <text evidence="5">The sequence shown here is derived from an EMBL/GenBank/DDBJ whole genome shotgun (WGS) entry which is preliminary data.</text>
</comment>
<dbReference type="EC" id="2.7.7.65" evidence="1"/>
<evidence type="ECO:0000256" key="2">
    <source>
        <dbReference type="ARBA" id="ARBA00034247"/>
    </source>
</evidence>
<evidence type="ECO:0000313" key="5">
    <source>
        <dbReference type="EMBL" id="RDE07762.1"/>
    </source>
</evidence>
<evidence type="ECO:0000256" key="1">
    <source>
        <dbReference type="ARBA" id="ARBA00012528"/>
    </source>
</evidence>
<evidence type="ECO:0000256" key="3">
    <source>
        <dbReference type="SAM" id="Phobius"/>
    </source>
</evidence>
<comment type="catalytic activity">
    <reaction evidence="2">
        <text>2 GTP = 3',3'-c-di-GMP + 2 diphosphate</text>
        <dbReference type="Rhea" id="RHEA:24898"/>
        <dbReference type="ChEBI" id="CHEBI:33019"/>
        <dbReference type="ChEBI" id="CHEBI:37565"/>
        <dbReference type="ChEBI" id="CHEBI:58805"/>
        <dbReference type="EC" id="2.7.7.65"/>
    </reaction>
</comment>
<dbReference type="AlphaFoldDB" id="A0A369W3B2"/>
<organism evidence="5 6">
    <name type="scientific">Pelagibacterium lacus</name>
    <dbReference type="NCBI Taxonomy" id="2282655"/>
    <lineage>
        <taxon>Bacteria</taxon>
        <taxon>Pseudomonadati</taxon>
        <taxon>Pseudomonadota</taxon>
        <taxon>Alphaproteobacteria</taxon>
        <taxon>Hyphomicrobiales</taxon>
        <taxon>Devosiaceae</taxon>
        <taxon>Pelagibacterium</taxon>
    </lineage>
</organism>
<dbReference type="PROSITE" id="PS50887">
    <property type="entry name" value="GGDEF"/>
    <property type="match status" value="1"/>
</dbReference>
<dbReference type="Gene3D" id="3.30.70.270">
    <property type="match status" value="1"/>
</dbReference>
<dbReference type="CDD" id="cd01949">
    <property type="entry name" value="GGDEF"/>
    <property type="match status" value="1"/>
</dbReference>
<dbReference type="InterPro" id="IPR029787">
    <property type="entry name" value="Nucleotide_cyclase"/>
</dbReference>
<dbReference type="GO" id="GO:0052621">
    <property type="term" value="F:diguanylate cyclase activity"/>
    <property type="evidence" value="ECO:0007669"/>
    <property type="project" value="UniProtKB-EC"/>
</dbReference>
<sequence>MLDLDFLTLYIVIFLNSLTVTVVWAAFAYIYRPHSASVHWLAACALSLVGGIVLAVQGNEGALVPAIAGNTIIIFGFSQFWIGLRRFRNMAGGQGAAVAITAIAFGLMVAMHDNDRGRAMVYAGGQSTVMLVCLIHLLRNRLPGIGAFIAIVAFSVAGLGQIMVIVTNWAVLAGTLDYAVYYALASYALLCTVFSGTVWNLGFAMMTVDSLHQRLARLSETDELTGLANRRALQRALDAAGLRGSGHSVLLIDLNDFKPLNDTHGHAAGDAALQFFGRLISECVRSTDVVARIGGDEFCILLPGATRDDAEEIAREIRTRLQDTPFMWQGRSLALSASIGAAQSREAMGTQEDLVAVADRRLYKDKVLHKTVESQVQPSKMVS</sequence>
<name>A0A369W3B2_9HYPH</name>
<dbReference type="OrthoDB" id="9812260at2"/>
<feature type="transmembrane region" description="Helical" evidence="3">
    <location>
        <begin position="119"/>
        <end position="138"/>
    </location>
</feature>
<feature type="transmembrane region" description="Helical" evidence="3">
    <location>
        <begin position="145"/>
        <end position="172"/>
    </location>
</feature>
<dbReference type="PANTHER" id="PTHR45138">
    <property type="entry name" value="REGULATORY COMPONENTS OF SENSORY TRANSDUCTION SYSTEM"/>
    <property type="match status" value="1"/>
</dbReference>
<evidence type="ECO:0000313" key="6">
    <source>
        <dbReference type="Proteomes" id="UP000253759"/>
    </source>
</evidence>
<reference evidence="6" key="1">
    <citation type="submission" date="2018-07" db="EMBL/GenBank/DDBJ databases">
        <authorList>
            <person name="Liu B.-T."/>
            <person name="Du Z."/>
        </authorList>
    </citation>
    <scope>NUCLEOTIDE SEQUENCE [LARGE SCALE GENOMIC DNA]</scope>
    <source>
        <strain evidence="6">XYN52</strain>
    </source>
</reference>
<accession>A0A369W3B2</accession>
<dbReference type="InterPro" id="IPR050469">
    <property type="entry name" value="Diguanylate_Cyclase"/>
</dbReference>
<dbReference type="SUPFAM" id="SSF55073">
    <property type="entry name" value="Nucleotide cyclase"/>
    <property type="match status" value="1"/>
</dbReference>
<feature type="transmembrane region" description="Helical" evidence="3">
    <location>
        <begin position="38"/>
        <end position="56"/>
    </location>
</feature>
<keyword evidence="6" id="KW-1185">Reference proteome</keyword>
<dbReference type="NCBIfam" id="TIGR00254">
    <property type="entry name" value="GGDEF"/>
    <property type="match status" value="1"/>
</dbReference>
<keyword evidence="3" id="KW-1133">Transmembrane helix</keyword>
<protein>
    <recommendedName>
        <fullName evidence="1">diguanylate cyclase</fullName>
        <ecNumber evidence="1">2.7.7.65</ecNumber>
    </recommendedName>
</protein>
<dbReference type="RefSeq" id="WP_147276123.1">
    <property type="nucleotide sequence ID" value="NZ_QQNH01000036.1"/>
</dbReference>
<feature type="transmembrane region" description="Helical" evidence="3">
    <location>
        <begin position="62"/>
        <end position="84"/>
    </location>
</feature>
<feature type="domain" description="GGDEF" evidence="4">
    <location>
        <begin position="245"/>
        <end position="378"/>
    </location>
</feature>
<feature type="transmembrane region" description="Helical" evidence="3">
    <location>
        <begin position="184"/>
        <end position="208"/>
    </location>
</feature>
<dbReference type="EMBL" id="QQNH01000036">
    <property type="protein sequence ID" value="RDE07762.1"/>
    <property type="molecule type" value="Genomic_DNA"/>
</dbReference>
<dbReference type="Pfam" id="PF00990">
    <property type="entry name" value="GGDEF"/>
    <property type="match status" value="1"/>
</dbReference>
<gene>
    <name evidence="5" type="ORF">DVH29_14935</name>
</gene>
<dbReference type="SMART" id="SM00267">
    <property type="entry name" value="GGDEF"/>
    <property type="match status" value="1"/>
</dbReference>
<dbReference type="Proteomes" id="UP000253759">
    <property type="component" value="Unassembled WGS sequence"/>
</dbReference>
<keyword evidence="3" id="KW-0472">Membrane</keyword>
<keyword evidence="3" id="KW-0812">Transmembrane</keyword>